<dbReference type="PANTHER" id="PTHR11689:SF136">
    <property type="entry name" value="H(+)_CL(-) EXCHANGE TRANSPORTER 7"/>
    <property type="match status" value="1"/>
</dbReference>
<evidence type="ECO:0000256" key="4">
    <source>
        <dbReference type="ARBA" id="ARBA00022989"/>
    </source>
</evidence>
<keyword evidence="3" id="KW-0677">Repeat</keyword>
<dbReference type="SUPFAM" id="SSF81340">
    <property type="entry name" value="Clc chloride channel"/>
    <property type="match status" value="2"/>
</dbReference>
<keyword evidence="4 8" id="KW-1133">Transmembrane helix</keyword>
<evidence type="ECO:0000313" key="10">
    <source>
        <dbReference type="Proteomes" id="UP001642464"/>
    </source>
</evidence>
<comment type="subcellular location">
    <subcellularLocation>
        <location evidence="1">Membrane</location>
        <topology evidence="1">Multi-pass membrane protein</topology>
    </subcellularLocation>
</comment>
<evidence type="ECO:0000256" key="3">
    <source>
        <dbReference type="ARBA" id="ARBA00022737"/>
    </source>
</evidence>
<sequence length="879" mass="97110">MALSNLLMVFAVEYLVRFKFHTVQVAMDKFGVAAGILVLMALMFVFALVLTSLVHGLAPEAGGSGSAENKAWLNGFDTSKLFSPTILAVRFVAVIFSNTTGFPCGREGPIKEDGSADGVGSWQQAGDTEPVPVQTPLPREQRSDRGPSKAKKEKRSEPQVSKPDALDSDMNEKKQVKESAEEEKKKRSKPAEDVKIPAFDVVQKHHNEFRRAVKRYTKLVGREGTGESWKMKMMTCLSVTMDAVEKSWSNGLRVEEKELFRRSLHIADAPKSFAADVPVTVFGVGALLKVCVVAGQAPLFPSLSRATWSRLGLRINFYNISASSQQLGLLNGRGILGPVQHGQWLQYLIAQIDVNELDWFRLAQDRDAWKQAVLNAYPAQVTREFKNLCKDGAAAVLKALGHVLFEEVSSSFWPMELTFKSFVGCTICTTLSYSLLAVVHRGIREFVIFEMWYGPAVQDYRACDILPFIILSVLLGFLAPLHTMLCLKVQEMRKHLQSETVLRRFQPWAKMIDTVLFAILCAAAVGLASLSGECHEIPEQKLQQDLSYVQFQCEEGFFNPVASLLLTTPDGAVKMLFNRDNFEFLGLASAVSFLTYFTLNVLFTGVPVPTGNFTGAMLIGGMAGRLIGCVLGHLLPQMDFAPQGIYSMIGAAAMLSGFKQMTIAPVMFIVTAANNVDIAAPLMMAVSISLFISHMVACQDAWDEEQLIRKKLPYLPPEFCKELRHFSACDLMDELPAAACQLKPFALTSQIDEALMCCSAPWFPMLDGPRCASLLPRSGLEKQRRKHLGTDSIHVGAVAQRTGIQILEGTSAASLYPLFAQAHLQLKLNWSLRRETALQTTVTLILSHPTGTLHKAGQLHWLRSRRSMYGASMHRVSTT</sequence>
<protein>
    <recommendedName>
        <fullName evidence="11">Chloride channel protein</fullName>
    </recommendedName>
</protein>
<accession>A0ABP0RQ26</accession>
<name>A0ABP0RQ26_9DINO</name>
<proteinExistence type="predicted"/>
<keyword evidence="2 8" id="KW-0812">Transmembrane</keyword>
<evidence type="ECO:0000313" key="9">
    <source>
        <dbReference type="EMBL" id="CAK9102139.1"/>
    </source>
</evidence>
<reference evidence="9 10" key="1">
    <citation type="submission" date="2024-02" db="EMBL/GenBank/DDBJ databases">
        <authorList>
            <person name="Chen Y."/>
            <person name="Shah S."/>
            <person name="Dougan E. K."/>
            <person name="Thang M."/>
            <person name="Chan C."/>
        </authorList>
    </citation>
    <scope>NUCLEOTIDE SEQUENCE [LARGE SCALE GENOMIC DNA]</scope>
</reference>
<dbReference type="InterPro" id="IPR014743">
    <property type="entry name" value="Cl-channel_core"/>
</dbReference>
<evidence type="ECO:0000256" key="7">
    <source>
        <dbReference type="SAM" id="MobiDB-lite"/>
    </source>
</evidence>
<evidence type="ECO:0008006" key="11">
    <source>
        <dbReference type="Google" id="ProtNLM"/>
    </source>
</evidence>
<feature type="transmembrane region" description="Helical" evidence="8">
    <location>
        <begin position="584"/>
        <end position="603"/>
    </location>
</feature>
<keyword evidence="6 8" id="KW-0472">Membrane</keyword>
<dbReference type="InterPro" id="IPR001807">
    <property type="entry name" value="ClC"/>
</dbReference>
<comment type="caution">
    <text evidence="9">The sequence shown here is derived from an EMBL/GenBank/DDBJ whole genome shotgun (WGS) entry which is preliminary data.</text>
</comment>
<dbReference type="InterPro" id="IPR051280">
    <property type="entry name" value="Cl-channel/antiporter"/>
</dbReference>
<dbReference type="Proteomes" id="UP001642464">
    <property type="component" value="Unassembled WGS sequence"/>
</dbReference>
<evidence type="ECO:0000256" key="6">
    <source>
        <dbReference type="ARBA" id="ARBA00023136"/>
    </source>
</evidence>
<evidence type="ECO:0000256" key="8">
    <source>
        <dbReference type="SAM" id="Phobius"/>
    </source>
</evidence>
<dbReference type="Pfam" id="PF00654">
    <property type="entry name" value="Voltage_CLC"/>
    <property type="match status" value="2"/>
</dbReference>
<dbReference type="EMBL" id="CAXAMM010041973">
    <property type="protein sequence ID" value="CAK9102139.1"/>
    <property type="molecule type" value="Genomic_DNA"/>
</dbReference>
<feature type="transmembrane region" description="Helical" evidence="8">
    <location>
        <begin position="30"/>
        <end position="50"/>
    </location>
</feature>
<keyword evidence="5" id="KW-0129">CBS domain</keyword>
<dbReference type="Gene3D" id="1.10.3080.10">
    <property type="entry name" value="Clc chloride channel"/>
    <property type="match status" value="2"/>
</dbReference>
<feature type="transmembrane region" description="Helical" evidence="8">
    <location>
        <begin position="640"/>
        <end position="658"/>
    </location>
</feature>
<feature type="compositionally biased region" description="Basic and acidic residues" evidence="7">
    <location>
        <begin position="170"/>
        <end position="191"/>
    </location>
</feature>
<organism evidence="9 10">
    <name type="scientific">Durusdinium trenchii</name>
    <dbReference type="NCBI Taxonomy" id="1381693"/>
    <lineage>
        <taxon>Eukaryota</taxon>
        <taxon>Sar</taxon>
        <taxon>Alveolata</taxon>
        <taxon>Dinophyceae</taxon>
        <taxon>Suessiales</taxon>
        <taxon>Symbiodiniaceae</taxon>
        <taxon>Durusdinium</taxon>
    </lineage>
</organism>
<dbReference type="PANTHER" id="PTHR11689">
    <property type="entry name" value="CHLORIDE CHANNEL PROTEIN CLC FAMILY MEMBER"/>
    <property type="match status" value="1"/>
</dbReference>
<evidence type="ECO:0000256" key="5">
    <source>
        <dbReference type="ARBA" id="ARBA00023122"/>
    </source>
</evidence>
<feature type="transmembrane region" description="Helical" evidence="8">
    <location>
        <begin position="615"/>
        <end position="634"/>
    </location>
</feature>
<evidence type="ECO:0000256" key="1">
    <source>
        <dbReference type="ARBA" id="ARBA00004141"/>
    </source>
</evidence>
<feature type="region of interest" description="Disordered" evidence="7">
    <location>
        <begin position="106"/>
        <end position="191"/>
    </location>
</feature>
<keyword evidence="10" id="KW-1185">Reference proteome</keyword>
<feature type="transmembrane region" description="Helical" evidence="8">
    <location>
        <begin position="508"/>
        <end position="530"/>
    </location>
</feature>
<feature type="transmembrane region" description="Helical" evidence="8">
    <location>
        <begin position="465"/>
        <end position="487"/>
    </location>
</feature>
<evidence type="ECO:0000256" key="2">
    <source>
        <dbReference type="ARBA" id="ARBA00022692"/>
    </source>
</evidence>
<dbReference type="PRINTS" id="PR00762">
    <property type="entry name" value="CLCHANNEL"/>
</dbReference>
<gene>
    <name evidence="9" type="ORF">SCF082_LOCUS47743</name>
</gene>